<dbReference type="AlphaFoldDB" id="A0A2N0H357"/>
<proteinExistence type="predicted"/>
<dbReference type="RefSeq" id="WP_100868542.1">
    <property type="nucleotide sequence ID" value="NZ_PHUF01000008.1"/>
</dbReference>
<dbReference type="Proteomes" id="UP000232587">
    <property type="component" value="Unassembled WGS sequence"/>
</dbReference>
<dbReference type="OrthoDB" id="7508498at2"/>
<organism evidence="1 2">
    <name type="scientific">Novosphingobium kunmingense</name>
    <dbReference type="NCBI Taxonomy" id="1211806"/>
    <lineage>
        <taxon>Bacteria</taxon>
        <taxon>Pseudomonadati</taxon>
        <taxon>Pseudomonadota</taxon>
        <taxon>Alphaproteobacteria</taxon>
        <taxon>Sphingomonadales</taxon>
        <taxon>Sphingomonadaceae</taxon>
        <taxon>Novosphingobium</taxon>
    </lineage>
</organism>
<name>A0A2N0H357_9SPHN</name>
<reference evidence="1 2" key="1">
    <citation type="submission" date="2017-11" db="EMBL/GenBank/DDBJ databases">
        <title>Genomic Encyclopedia of Type Strains, Phase III (KMG-III): the genomes of soil and plant-associated and newly described type strains.</title>
        <authorList>
            <person name="Whitman W."/>
        </authorList>
    </citation>
    <scope>NUCLEOTIDE SEQUENCE [LARGE SCALE GENOMIC DNA]</scope>
    <source>
        <strain evidence="1 2">CGMCC 1.12274</strain>
    </source>
</reference>
<dbReference type="EMBL" id="PHUF01000008">
    <property type="protein sequence ID" value="PKB13330.1"/>
    <property type="molecule type" value="Genomic_DNA"/>
</dbReference>
<sequence>MSNEATLPFLINQDAEGNYRLTVRDIRYNSQGYPIVTGTLQDELFKTAAAAKTWARDNFQAKAGQYATK</sequence>
<evidence type="ECO:0000313" key="2">
    <source>
        <dbReference type="Proteomes" id="UP000232587"/>
    </source>
</evidence>
<accession>A0A2N0H357</accession>
<protein>
    <submittedName>
        <fullName evidence="1">Uncharacterized protein</fullName>
    </submittedName>
</protein>
<keyword evidence="2" id="KW-1185">Reference proteome</keyword>
<comment type="caution">
    <text evidence="1">The sequence shown here is derived from an EMBL/GenBank/DDBJ whole genome shotgun (WGS) entry which is preliminary data.</text>
</comment>
<gene>
    <name evidence="1" type="ORF">B0I00_3368</name>
</gene>
<evidence type="ECO:0000313" key="1">
    <source>
        <dbReference type="EMBL" id="PKB13330.1"/>
    </source>
</evidence>